<proteinExistence type="predicted"/>
<accession>A0A4U1FCI7</accession>
<dbReference type="EMBL" id="RWIC01000222">
    <property type="protein sequence ID" value="TKC47234.1"/>
    <property type="molecule type" value="Genomic_DNA"/>
</dbReference>
<comment type="caution">
    <text evidence="2">The sequence shown here is derived from an EMBL/GenBank/DDBJ whole genome shotgun (WGS) entry which is preliminary data.</text>
</comment>
<evidence type="ECO:0000313" key="2">
    <source>
        <dbReference type="EMBL" id="TKC47234.1"/>
    </source>
</evidence>
<evidence type="ECO:0000313" key="3">
    <source>
        <dbReference type="Proteomes" id="UP000308365"/>
    </source>
</evidence>
<feature type="non-terminal residue" evidence="2">
    <location>
        <position position="1"/>
    </location>
</feature>
<feature type="region of interest" description="Disordered" evidence="1">
    <location>
        <begin position="159"/>
        <end position="207"/>
    </location>
</feature>
<sequence>EAIQDLVQENWKNKHPSCKLLINRLTKPQPQPNREYVRDVSWVYSSATRWGREVAGSGALCKGETHCKLKALRSGEEGAAVSERRLLSAQVSRLRSSGHNSCDALILWTCRESCFFAKGKRFLYFSGRRDEPSSVRFHCRLALITPILTPSSPNLILAQQRGRDRGRGARAHWISNSTKLSRSPRLSPDSVQAPLPASPPYSPRGPEERWPNFQVHYNPEIGLHRGLGVREVLILLGSSRLALGAAVRKVPAFFTVPGEGHSASGVITPSRYRVQRRRRAQVSLLRRRFQRGDAAISPGKEGGLPTGISPEFEKVQPAASGQKCALPGQWPGLPLLALSFLPRIAARTCLGAQWLGGRERPFPARRGP</sequence>
<protein>
    <submittedName>
        <fullName evidence="2">Uncharacterized protein</fullName>
    </submittedName>
</protein>
<dbReference type="Proteomes" id="UP000308365">
    <property type="component" value="Unassembled WGS sequence"/>
</dbReference>
<reference evidence="3" key="1">
    <citation type="journal article" date="2019" name="IScience">
        <title>Narwhal Genome Reveals Long-Term Low Genetic Diversity despite Current Large Abundance Size.</title>
        <authorList>
            <person name="Westbury M.V."/>
            <person name="Petersen B."/>
            <person name="Garde E."/>
            <person name="Heide-Jorgensen M.P."/>
            <person name="Lorenzen E.D."/>
        </authorList>
    </citation>
    <scope>NUCLEOTIDE SEQUENCE [LARGE SCALE GENOMIC DNA]</scope>
</reference>
<organism evidence="2 3">
    <name type="scientific">Monodon monoceros</name>
    <name type="common">Narwhal</name>
    <name type="synonym">Ceratodon monodon</name>
    <dbReference type="NCBI Taxonomy" id="40151"/>
    <lineage>
        <taxon>Eukaryota</taxon>
        <taxon>Metazoa</taxon>
        <taxon>Chordata</taxon>
        <taxon>Craniata</taxon>
        <taxon>Vertebrata</taxon>
        <taxon>Euteleostomi</taxon>
        <taxon>Mammalia</taxon>
        <taxon>Eutheria</taxon>
        <taxon>Laurasiatheria</taxon>
        <taxon>Artiodactyla</taxon>
        <taxon>Whippomorpha</taxon>
        <taxon>Cetacea</taxon>
        <taxon>Odontoceti</taxon>
        <taxon>Monodontidae</taxon>
        <taxon>Monodon</taxon>
    </lineage>
</organism>
<name>A0A4U1FCI7_MONMO</name>
<evidence type="ECO:0000256" key="1">
    <source>
        <dbReference type="SAM" id="MobiDB-lite"/>
    </source>
</evidence>
<gene>
    <name evidence="2" type="ORF">EI555_021522</name>
</gene>
<dbReference type="AlphaFoldDB" id="A0A4U1FCI7"/>